<feature type="domain" description="Beta-ketoacyl synthase-like N-terminal" evidence="1">
    <location>
        <begin position="61"/>
        <end position="218"/>
    </location>
</feature>
<dbReference type="GO" id="GO:0016746">
    <property type="term" value="F:acyltransferase activity"/>
    <property type="evidence" value="ECO:0007669"/>
    <property type="project" value="InterPro"/>
</dbReference>
<dbReference type="InterPro" id="IPR016039">
    <property type="entry name" value="Thiolase-like"/>
</dbReference>
<dbReference type="InterPro" id="IPR014030">
    <property type="entry name" value="Ketoacyl_synth_N"/>
</dbReference>
<dbReference type="EMBL" id="QVNQ01000005">
    <property type="protein sequence ID" value="RFS84321.1"/>
    <property type="molecule type" value="Genomic_DNA"/>
</dbReference>
<organism evidence="2 3">
    <name type="scientific">Actinomadura spongiicola</name>
    <dbReference type="NCBI Taxonomy" id="2303421"/>
    <lineage>
        <taxon>Bacteria</taxon>
        <taxon>Bacillati</taxon>
        <taxon>Actinomycetota</taxon>
        <taxon>Actinomycetes</taxon>
        <taxon>Streptosporangiales</taxon>
        <taxon>Thermomonosporaceae</taxon>
        <taxon>Actinomadura</taxon>
    </lineage>
</organism>
<evidence type="ECO:0000313" key="3">
    <source>
        <dbReference type="Proteomes" id="UP000262882"/>
    </source>
</evidence>
<dbReference type="Pfam" id="PF00109">
    <property type="entry name" value="ketoacyl-synt"/>
    <property type="match status" value="1"/>
</dbReference>
<keyword evidence="3" id="KW-1185">Reference proteome</keyword>
<dbReference type="Proteomes" id="UP000262882">
    <property type="component" value="Unassembled WGS sequence"/>
</dbReference>
<protein>
    <submittedName>
        <fullName evidence="2">3-oxoacyl-ACP synthase</fullName>
    </submittedName>
</protein>
<dbReference type="RefSeq" id="WP_117401011.1">
    <property type="nucleotide sequence ID" value="NZ_QVNQ01000005.1"/>
</dbReference>
<dbReference type="OrthoDB" id="7061549at2"/>
<sequence>MTTTISDWSAISALGLGRPAFAAAVRARGTAAETATPPDPGRARLVPRFEIREVLGRGGTRTMDRVTALAVATAGHLVGGTDGERRADVGNEAALVLGTNISSAKSSMDFARDTLTQAKPFFVDAGRFPNAVLNCAAAQCGIRHTLRGPNATISGGRATGLLALNYARRLQRSGRAGAVLCGAVEEFSAERAWLEGAAAAPGALLGEGCAMFLLAPEKDDRPGLAEVLAVEFSVCAEPAGAGAALGTCVDRAFTASGESPADLWAIAGSGGAAEDDVLAGHPAVRLRSTDLVGDTHAASAAFALAAVLALAESERTGDARTALVTAVDRDGVVGCALLRLPSAGDTR</sequence>
<gene>
    <name evidence="2" type="ORF">D0T12_19575</name>
</gene>
<evidence type="ECO:0000313" key="2">
    <source>
        <dbReference type="EMBL" id="RFS84321.1"/>
    </source>
</evidence>
<dbReference type="Gene3D" id="3.40.47.10">
    <property type="match status" value="1"/>
</dbReference>
<evidence type="ECO:0000259" key="1">
    <source>
        <dbReference type="Pfam" id="PF00109"/>
    </source>
</evidence>
<name>A0A372GG29_9ACTN</name>
<comment type="caution">
    <text evidence="2">The sequence shown here is derived from an EMBL/GenBank/DDBJ whole genome shotgun (WGS) entry which is preliminary data.</text>
</comment>
<proteinExistence type="predicted"/>
<accession>A0A372GG29</accession>
<reference evidence="2 3" key="1">
    <citation type="submission" date="2018-08" db="EMBL/GenBank/DDBJ databases">
        <title>Actinomadura spongicola sp. nov., isolated from marine sponge Leucetta chagosensis.</title>
        <authorList>
            <person name="Li L."/>
            <person name="Lin H.W."/>
        </authorList>
    </citation>
    <scope>NUCLEOTIDE SEQUENCE [LARGE SCALE GENOMIC DNA]</scope>
    <source>
        <strain evidence="2 3">LHW52907</strain>
    </source>
</reference>
<dbReference type="AlphaFoldDB" id="A0A372GG29"/>
<dbReference type="SUPFAM" id="SSF53901">
    <property type="entry name" value="Thiolase-like"/>
    <property type="match status" value="1"/>
</dbReference>